<dbReference type="Pfam" id="PF12697">
    <property type="entry name" value="Abhydrolase_6"/>
    <property type="match status" value="1"/>
</dbReference>
<dbReference type="AlphaFoldDB" id="A0A7W6EFL6"/>
<evidence type="ECO:0000259" key="1">
    <source>
        <dbReference type="Pfam" id="PF12697"/>
    </source>
</evidence>
<gene>
    <name evidence="2" type="ORF">FHS81_000978</name>
</gene>
<reference evidence="2 3" key="1">
    <citation type="submission" date="2020-08" db="EMBL/GenBank/DDBJ databases">
        <title>Genomic Encyclopedia of Type Strains, Phase IV (KMG-IV): sequencing the most valuable type-strain genomes for metagenomic binning, comparative biology and taxonomic classification.</title>
        <authorList>
            <person name="Goeker M."/>
        </authorList>
    </citation>
    <scope>NUCLEOTIDE SEQUENCE [LARGE SCALE GENOMIC DNA]</scope>
    <source>
        <strain evidence="2 3">DSM 28760</strain>
    </source>
</reference>
<dbReference type="RefSeq" id="WP_183750932.1">
    <property type="nucleotide sequence ID" value="NZ_JACICC010000002.1"/>
</dbReference>
<organism evidence="2 3">
    <name type="scientific">Pseudochelatococcus contaminans</name>
    <dbReference type="NCBI Taxonomy" id="1538103"/>
    <lineage>
        <taxon>Bacteria</taxon>
        <taxon>Pseudomonadati</taxon>
        <taxon>Pseudomonadota</taxon>
        <taxon>Alphaproteobacteria</taxon>
        <taxon>Hyphomicrobiales</taxon>
        <taxon>Chelatococcaceae</taxon>
        <taxon>Pseudochelatococcus</taxon>
    </lineage>
</organism>
<feature type="domain" description="AB hydrolase-1" evidence="1">
    <location>
        <begin position="20"/>
        <end position="260"/>
    </location>
</feature>
<dbReference type="InterPro" id="IPR029058">
    <property type="entry name" value="AB_hydrolase_fold"/>
</dbReference>
<dbReference type="Proteomes" id="UP000537592">
    <property type="component" value="Unassembled WGS sequence"/>
</dbReference>
<sequence>MTTNHQTPHDAGGDPSRPAVVFIHGAWATPAGWDEFRKPFEAAGFHTVAPAWPWLDRPVEELRAGLDPRFGALSVTEIVDHYARIISAFDKPPLLVGHSFGGLVVQLLLARGLGAGGIVLSPAPFAGLLPDPVSFESALLVSKGWRGWNQTYDIARNVFDTRAANTLPLGRRNEIYESLVPSPGRIYGEAATGFGTVLWPPARRAPLLLIAASEDRLVAPPLVKAAWQWQRLAPAKTDYDVIEGACHLLIMGQKAEEVASRTVAWSSDNGFAAR</sequence>
<dbReference type="EMBL" id="JACICC010000002">
    <property type="protein sequence ID" value="MBB3808908.1"/>
    <property type="molecule type" value="Genomic_DNA"/>
</dbReference>
<evidence type="ECO:0000313" key="2">
    <source>
        <dbReference type="EMBL" id="MBB3808908.1"/>
    </source>
</evidence>
<proteinExistence type="predicted"/>
<comment type="caution">
    <text evidence="2">The sequence shown here is derived from an EMBL/GenBank/DDBJ whole genome shotgun (WGS) entry which is preliminary data.</text>
</comment>
<protein>
    <submittedName>
        <fullName evidence="2">Pimeloyl-ACP methyl ester carboxylesterase</fullName>
    </submittedName>
</protein>
<evidence type="ECO:0000313" key="3">
    <source>
        <dbReference type="Proteomes" id="UP000537592"/>
    </source>
</evidence>
<dbReference type="SUPFAM" id="SSF53474">
    <property type="entry name" value="alpha/beta-Hydrolases"/>
    <property type="match status" value="1"/>
</dbReference>
<keyword evidence="3" id="KW-1185">Reference proteome</keyword>
<accession>A0A7W6EFL6</accession>
<dbReference type="Gene3D" id="3.40.50.1820">
    <property type="entry name" value="alpha/beta hydrolase"/>
    <property type="match status" value="1"/>
</dbReference>
<name>A0A7W6EFL6_9HYPH</name>
<dbReference type="InterPro" id="IPR000073">
    <property type="entry name" value="AB_hydrolase_1"/>
</dbReference>